<dbReference type="AlphaFoldDB" id="A0A2Z6NS18"/>
<dbReference type="Pfam" id="PF03732">
    <property type="entry name" value="Retrotrans_gag"/>
    <property type="match status" value="1"/>
</dbReference>
<protein>
    <recommendedName>
        <fullName evidence="2">Retrotransposon gag domain-containing protein</fullName>
    </recommendedName>
</protein>
<dbReference type="Gene3D" id="2.40.70.10">
    <property type="entry name" value="Acid Proteases"/>
    <property type="match status" value="1"/>
</dbReference>
<organism evidence="3 4">
    <name type="scientific">Trifolium subterraneum</name>
    <name type="common">Subterranean clover</name>
    <dbReference type="NCBI Taxonomy" id="3900"/>
    <lineage>
        <taxon>Eukaryota</taxon>
        <taxon>Viridiplantae</taxon>
        <taxon>Streptophyta</taxon>
        <taxon>Embryophyta</taxon>
        <taxon>Tracheophyta</taxon>
        <taxon>Spermatophyta</taxon>
        <taxon>Magnoliopsida</taxon>
        <taxon>eudicotyledons</taxon>
        <taxon>Gunneridae</taxon>
        <taxon>Pentapetalae</taxon>
        <taxon>rosids</taxon>
        <taxon>fabids</taxon>
        <taxon>Fabales</taxon>
        <taxon>Fabaceae</taxon>
        <taxon>Papilionoideae</taxon>
        <taxon>50 kb inversion clade</taxon>
        <taxon>NPAAA clade</taxon>
        <taxon>Hologalegina</taxon>
        <taxon>IRL clade</taxon>
        <taxon>Trifolieae</taxon>
        <taxon>Trifolium</taxon>
    </lineage>
</organism>
<evidence type="ECO:0000313" key="3">
    <source>
        <dbReference type="EMBL" id="GAU39222.1"/>
    </source>
</evidence>
<dbReference type="Proteomes" id="UP000242715">
    <property type="component" value="Unassembled WGS sequence"/>
</dbReference>
<evidence type="ECO:0000313" key="4">
    <source>
        <dbReference type="Proteomes" id="UP000242715"/>
    </source>
</evidence>
<dbReference type="PANTHER" id="PTHR33067">
    <property type="entry name" value="RNA-DIRECTED DNA POLYMERASE-RELATED"/>
    <property type="match status" value="1"/>
</dbReference>
<reference evidence="4" key="1">
    <citation type="journal article" date="2017" name="Front. Plant Sci.">
        <title>Climate Clever Clovers: New Paradigm to Reduce the Environmental Footprint of Ruminants by Breeding Low Methanogenic Forages Utilizing Haplotype Variation.</title>
        <authorList>
            <person name="Kaur P."/>
            <person name="Appels R."/>
            <person name="Bayer P.E."/>
            <person name="Keeble-Gagnere G."/>
            <person name="Wang J."/>
            <person name="Hirakawa H."/>
            <person name="Shirasawa K."/>
            <person name="Vercoe P."/>
            <person name="Stefanova K."/>
            <person name="Durmic Z."/>
            <person name="Nichols P."/>
            <person name="Revell C."/>
            <person name="Isobe S.N."/>
            <person name="Edwards D."/>
            <person name="Erskine W."/>
        </authorList>
    </citation>
    <scope>NUCLEOTIDE SEQUENCE [LARGE SCALE GENOMIC DNA]</scope>
    <source>
        <strain evidence="4">cv. Daliak</strain>
    </source>
</reference>
<dbReference type="EMBL" id="DF973750">
    <property type="protein sequence ID" value="GAU39222.1"/>
    <property type="molecule type" value="Genomic_DNA"/>
</dbReference>
<sequence>MAELPQPPPRRTLGDYGRGTNGGQEFRGFQTANPVAFEIKNSILNALKENKFSGNDVECPYLHLSISECAKRLRLFKFSLSGRAKDWLDTLPNRTINTWNELKVKFLERFIPIYKLLEKRAEITNFEQGASESLYDAWERFKLLFKKCPEHCIDDLAQMQYFTQGLRAQTHMLLDVSAGGSMNKKDTNEAKELVEAMTQNEYRVLNDRGAKKKPGMLELDTQIALLAQSKLMSTQMETLLKHFTNTTLAQARNITLTQFMQMTQVNIEAMKTNHEDMKASQERANRNHEASIKNLETQMGQLSRKFASSSSGNFEGNTCDDPRKEHCNAIHLRNRVIPTPVNDSTVKVLKDDMPNEVEEELVEKKSEVEIEKEVKKESRAKKEEACQEPRHGVRNFMKMLNKLEMNIPFVEALEKMPEYAKFMKELLTKNRKPLEDETFNLTEDCSAILQRKLPQKKKDPGRFTIPCSIGHLHIRKALCYLGSSINLMPLSMMKPIPGAVAKPTKMQLSLADRSITYPYGILQDVLVRCAEFVFPADFVILDMEEDAGSPTLVRKTIFSHRKIFNRC</sequence>
<keyword evidence="1" id="KW-0175">Coiled coil</keyword>
<keyword evidence="4" id="KW-1185">Reference proteome</keyword>
<proteinExistence type="predicted"/>
<dbReference type="InterPro" id="IPR021109">
    <property type="entry name" value="Peptidase_aspartic_dom_sf"/>
</dbReference>
<dbReference type="OrthoDB" id="1427857at2759"/>
<evidence type="ECO:0000259" key="2">
    <source>
        <dbReference type="Pfam" id="PF03732"/>
    </source>
</evidence>
<gene>
    <name evidence="3" type="ORF">TSUD_396690</name>
</gene>
<evidence type="ECO:0000256" key="1">
    <source>
        <dbReference type="SAM" id="Coils"/>
    </source>
</evidence>
<dbReference type="PANTHER" id="PTHR33067:SF9">
    <property type="entry name" value="RNA-DIRECTED DNA POLYMERASE"/>
    <property type="match status" value="1"/>
</dbReference>
<feature type="coiled-coil region" evidence="1">
    <location>
        <begin position="267"/>
        <end position="305"/>
    </location>
</feature>
<accession>A0A2Z6NS18</accession>
<dbReference type="InterPro" id="IPR005162">
    <property type="entry name" value="Retrotrans_gag_dom"/>
</dbReference>
<name>A0A2Z6NS18_TRISU</name>
<feature type="domain" description="Retrotransposon gag" evidence="2">
    <location>
        <begin position="74"/>
        <end position="167"/>
    </location>
</feature>